<dbReference type="EMBL" id="CP006566">
    <property type="protein sequence ID" value="AGP47210.1"/>
    <property type="molecule type" value="Genomic_DNA"/>
</dbReference>
<evidence type="ECO:0000313" key="1">
    <source>
        <dbReference type="EMBL" id="AGP47210.1"/>
    </source>
</evidence>
<gene>
    <name evidence="1" type="ORF">M621_17985</name>
</gene>
<sequence length="45" mass="5065">MRIVLHMRFASTTPKNNENAQKKPEQITDAGASVMLAINHRDNNT</sequence>
<dbReference type="KEGG" id="sry:M621_17985"/>
<evidence type="ECO:0000313" key="2">
    <source>
        <dbReference type="Proteomes" id="UP000014900"/>
    </source>
</evidence>
<protein>
    <submittedName>
        <fullName evidence="1">Uncharacterized protein</fullName>
    </submittedName>
</protein>
<name>S4YSI8_SERPL</name>
<proteinExistence type="predicted"/>
<organism evidence="1 2">
    <name type="scientific">Serratia plymuthica S13</name>
    <dbReference type="NCBI Taxonomy" id="1348660"/>
    <lineage>
        <taxon>Bacteria</taxon>
        <taxon>Pseudomonadati</taxon>
        <taxon>Pseudomonadota</taxon>
        <taxon>Gammaproteobacteria</taxon>
        <taxon>Enterobacterales</taxon>
        <taxon>Yersiniaceae</taxon>
        <taxon>Serratia</taxon>
    </lineage>
</organism>
<dbReference type="AlphaFoldDB" id="S4YSI8"/>
<dbReference type="Proteomes" id="UP000014900">
    <property type="component" value="Chromosome"/>
</dbReference>
<dbReference type="HOGENOM" id="CLU_3205202_0_0_6"/>
<dbReference type="PATRIC" id="fig|1348660.3.peg.3539"/>
<reference evidence="1 2" key="1">
    <citation type="journal article" date="2013" name="Genome Announc.">
        <title>Genome Sequence of Serratia plymuthica Strain S13, an Endophyte with Germination- and Plant-Growth-Promoting Activity from the Flower of Styrian Oil Pumpkin.</title>
        <authorList>
            <person name="Muller H."/>
            <person name="Furnkranz M."/>
            <person name="Grube M."/>
            <person name="Berg G."/>
        </authorList>
    </citation>
    <scope>NUCLEOTIDE SEQUENCE [LARGE SCALE GENOMIC DNA]</scope>
    <source>
        <strain evidence="1">S13</strain>
    </source>
</reference>
<accession>S4YSI8</accession>